<dbReference type="EMBL" id="DWWS01000021">
    <property type="protein sequence ID" value="HJC23200.1"/>
    <property type="molecule type" value="Genomic_DNA"/>
</dbReference>
<reference evidence="1" key="2">
    <citation type="submission" date="2021-04" db="EMBL/GenBank/DDBJ databases">
        <authorList>
            <person name="Gilroy R."/>
        </authorList>
    </citation>
    <scope>NUCLEOTIDE SEQUENCE</scope>
    <source>
        <strain evidence="1">USAMLcec2-132</strain>
    </source>
</reference>
<evidence type="ECO:0000313" key="1">
    <source>
        <dbReference type="EMBL" id="HJC23200.1"/>
    </source>
</evidence>
<dbReference type="AlphaFoldDB" id="A0A9D2NFV3"/>
<accession>A0A9D2NFV3</accession>
<evidence type="ECO:0000313" key="2">
    <source>
        <dbReference type="Proteomes" id="UP000823891"/>
    </source>
</evidence>
<proteinExistence type="predicted"/>
<sequence length="358" mass="41053">MAGESSPLLLSRLGISSSYGAKLITSLKKEGYIRTHYRNKLRGYRLTAKGKRLLLSENRERFSFYLTGNSETNRPRSELPRRRRLQQASLIYTMLLRCGIPFFRDQKPDLFGNPAPARSSPLPVFYHSRELKELGGEAVKINSSRFMGILLTEGCIYILYHTGDAPMKWEYRTELKLKALLRYHTSQGILCGEYLAAGYSYDTPVKALFIGNEMETCLKLLNSDGGFHKTYFHLDASFDYFHFIPDSAEGRSLLWLLCFPEIKTELDSILLSDLDPPDLMMGFFHEGTTEGKPVLLAYDLDMLQLSRFHTALSLRGLSGRLICFDFQKEMLARYFGKTVSFTTIDLQKFERRFLCPSP</sequence>
<comment type="caution">
    <text evidence="1">The sequence shown here is derived from an EMBL/GenBank/DDBJ whole genome shotgun (WGS) entry which is preliminary data.</text>
</comment>
<name>A0A9D2NFV3_9FIRM</name>
<reference evidence="1" key="1">
    <citation type="journal article" date="2021" name="PeerJ">
        <title>Extensive microbial diversity within the chicken gut microbiome revealed by metagenomics and culture.</title>
        <authorList>
            <person name="Gilroy R."/>
            <person name="Ravi A."/>
            <person name="Getino M."/>
            <person name="Pursley I."/>
            <person name="Horton D.L."/>
            <person name="Alikhan N.F."/>
            <person name="Baker D."/>
            <person name="Gharbi K."/>
            <person name="Hall N."/>
            <person name="Watson M."/>
            <person name="Adriaenssens E.M."/>
            <person name="Foster-Nyarko E."/>
            <person name="Jarju S."/>
            <person name="Secka A."/>
            <person name="Antonio M."/>
            <person name="Oren A."/>
            <person name="Chaudhuri R.R."/>
            <person name="La Ragione R."/>
            <person name="Hildebrand F."/>
            <person name="Pallen M.J."/>
        </authorList>
    </citation>
    <scope>NUCLEOTIDE SEQUENCE</scope>
    <source>
        <strain evidence="1">USAMLcec2-132</strain>
    </source>
</reference>
<dbReference type="SUPFAM" id="SSF46785">
    <property type="entry name" value="Winged helix' DNA-binding domain"/>
    <property type="match status" value="1"/>
</dbReference>
<organism evidence="1 2">
    <name type="scientific">Candidatus Eisenbergiella merdavium</name>
    <dbReference type="NCBI Taxonomy" id="2838551"/>
    <lineage>
        <taxon>Bacteria</taxon>
        <taxon>Bacillati</taxon>
        <taxon>Bacillota</taxon>
        <taxon>Clostridia</taxon>
        <taxon>Lachnospirales</taxon>
        <taxon>Lachnospiraceae</taxon>
        <taxon>Eisenbergiella</taxon>
    </lineage>
</organism>
<protein>
    <submittedName>
        <fullName evidence="1">Uncharacterized protein</fullName>
    </submittedName>
</protein>
<dbReference type="Proteomes" id="UP000823891">
    <property type="component" value="Unassembled WGS sequence"/>
</dbReference>
<gene>
    <name evidence="1" type="ORF">H9761_05790</name>
</gene>
<dbReference type="InterPro" id="IPR036390">
    <property type="entry name" value="WH_DNA-bd_sf"/>
</dbReference>